<dbReference type="Pfam" id="PF05222">
    <property type="entry name" value="AlaDh_PNT_N"/>
    <property type="match status" value="1"/>
</dbReference>
<dbReference type="PANTHER" id="PTHR42795:SF1">
    <property type="entry name" value="ALANINE DEHYDROGENASE"/>
    <property type="match status" value="1"/>
</dbReference>
<dbReference type="Gene3D" id="3.40.50.720">
    <property type="entry name" value="NAD(P)-binding Rossmann-like Domain"/>
    <property type="match status" value="3"/>
</dbReference>
<dbReference type="SMART" id="SM01003">
    <property type="entry name" value="AlaDh_PNT_N"/>
    <property type="match status" value="1"/>
</dbReference>
<evidence type="ECO:0000256" key="1">
    <source>
        <dbReference type="ARBA" id="ARBA00023002"/>
    </source>
</evidence>
<sequence>MKLGFIIPSFPGEKRVALLPEHVRNFENEIIVEHNFGMNLDLTDKKYEEVGCNIASRKEIYSECDAVFSLKLIGEEDYKYIRNNQMIIGWIHPHGSGGKFMEDQAKIKDLIIVDLDNIHPTVYYQDAQKKIDWIKPNFIKDNSFTAGYSAVLHALINYGSIPNPNWNIAILGSGNVSQGAFAAISKFSNNVRLFYRKTLNEFIDSVHTFDMVINGIEIDREGLHILTLENQKRMKKNCLIIDASANAGKAIEGTVNTKINNPIYKKDGLYYYVVNNTPSLLYRTVSEKISESFSANVYKKDVKIFKDFIIN</sequence>
<gene>
    <name evidence="4" type="ORF">P8V03_07470</name>
</gene>
<evidence type="ECO:0000313" key="5">
    <source>
        <dbReference type="Proteomes" id="UP001281656"/>
    </source>
</evidence>
<dbReference type="InterPro" id="IPR007886">
    <property type="entry name" value="AlaDH/PNT_N"/>
</dbReference>
<protein>
    <submittedName>
        <fullName evidence="4">N(5)-(Carboxyethyl)ornithine synthase</fullName>
    </submittedName>
</protein>
<dbReference type="EMBL" id="JARUJP010000007">
    <property type="protein sequence ID" value="MDW8800992.1"/>
    <property type="molecule type" value="Genomic_DNA"/>
</dbReference>
<organism evidence="4 5">
    <name type="scientific">Clostridium tanneri</name>
    <dbReference type="NCBI Taxonomy" id="3037988"/>
    <lineage>
        <taxon>Bacteria</taxon>
        <taxon>Bacillati</taxon>
        <taxon>Bacillota</taxon>
        <taxon>Clostridia</taxon>
        <taxon>Eubacteriales</taxon>
        <taxon>Clostridiaceae</taxon>
        <taxon>Clostridium</taxon>
    </lineage>
</organism>
<evidence type="ECO:0000313" key="4">
    <source>
        <dbReference type="EMBL" id="MDW8800992.1"/>
    </source>
</evidence>
<dbReference type="SMART" id="SM01002">
    <property type="entry name" value="AlaDh_PNT_C"/>
    <property type="match status" value="1"/>
</dbReference>
<dbReference type="Proteomes" id="UP001281656">
    <property type="component" value="Unassembled WGS sequence"/>
</dbReference>
<dbReference type="SUPFAM" id="SSF52283">
    <property type="entry name" value="Formate/glycerate dehydrogenase catalytic domain-like"/>
    <property type="match status" value="1"/>
</dbReference>
<evidence type="ECO:0000259" key="3">
    <source>
        <dbReference type="SMART" id="SM01003"/>
    </source>
</evidence>
<dbReference type="InterPro" id="IPR036291">
    <property type="entry name" value="NAD(P)-bd_dom_sf"/>
</dbReference>
<dbReference type="InterPro" id="IPR007698">
    <property type="entry name" value="AlaDH/PNT_NAD(H)-bd"/>
</dbReference>
<accession>A0ABU4JS70</accession>
<feature type="domain" description="Alanine dehydrogenase/pyridine nucleotide transhydrogenase N-terminal" evidence="3">
    <location>
        <begin position="4"/>
        <end position="119"/>
    </location>
</feature>
<dbReference type="SUPFAM" id="SSF51735">
    <property type="entry name" value="NAD(P)-binding Rossmann-fold domains"/>
    <property type="match status" value="1"/>
</dbReference>
<keyword evidence="5" id="KW-1185">Reference proteome</keyword>
<evidence type="ECO:0000259" key="2">
    <source>
        <dbReference type="SMART" id="SM01002"/>
    </source>
</evidence>
<dbReference type="PANTHER" id="PTHR42795">
    <property type="entry name" value="ALANINE DEHYDROGENASE"/>
    <property type="match status" value="1"/>
</dbReference>
<proteinExistence type="predicted"/>
<dbReference type="RefSeq" id="WP_318797679.1">
    <property type="nucleotide sequence ID" value="NZ_JARUJP010000007.1"/>
</dbReference>
<comment type="caution">
    <text evidence="4">The sequence shown here is derived from an EMBL/GenBank/DDBJ whole genome shotgun (WGS) entry which is preliminary data.</text>
</comment>
<dbReference type="Pfam" id="PF01262">
    <property type="entry name" value="AlaDh_PNT_C"/>
    <property type="match status" value="1"/>
</dbReference>
<keyword evidence="1" id="KW-0560">Oxidoreductase</keyword>
<name>A0ABU4JS70_9CLOT</name>
<feature type="domain" description="Alanine dehydrogenase/pyridine nucleotide transhydrogenase NAD(H)-binding" evidence="2">
    <location>
        <begin position="152"/>
        <end position="273"/>
    </location>
</feature>
<reference evidence="4 5" key="1">
    <citation type="submission" date="2023-04" db="EMBL/GenBank/DDBJ databases">
        <title>Clostridium tannerae sp. nov., isolated from the fecal material of an alpaca.</title>
        <authorList>
            <person name="Miller S."/>
            <person name="Hendry M."/>
            <person name="King J."/>
            <person name="Sankaranarayanan K."/>
            <person name="Lawson P.A."/>
        </authorList>
    </citation>
    <scope>NUCLEOTIDE SEQUENCE [LARGE SCALE GENOMIC DNA]</scope>
    <source>
        <strain evidence="4 5">A1-XYC3</strain>
    </source>
</reference>